<sequence>MSLSSSPRRGPVRGLLALLAAVAMLALVACGSGGSDSDAAGSGSSDGVTIKHAFGTTTVKKTDRIVTWGWGSDDATLALGETPVAIPKQEYGANAEGLMPWTAEKLKAEGASTPALLTNGDEPPYDQIIKAKPDVILATYSGITKDQYDKLSAIAPTVAYPGKPWSTPWREVIETTGKVLGKEKQADEVIAGIQKTVQQAADAHPEFQGRSIAAVATDPNGTNYVYTPDDPRVEFLEDLGFTSAPAVKSLYNGDISFYYTLSSEKLDALKSDVLLEYLEDAKTEQTFNASPGVRTMQQVKDGAVAKVVGPSVISSVSPPTALSLDYSLDTYVDALAKAVKQ</sequence>
<comment type="caution">
    <text evidence="6">The sequence shown here is derived from an EMBL/GenBank/DDBJ whole genome shotgun (WGS) entry which is preliminary data.</text>
</comment>
<reference evidence="6" key="1">
    <citation type="journal article" date="2014" name="Int. J. Syst. Evol. Microbiol.">
        <title>Complete genome sequence of Corynebacterium casei LMG S-19264T (=DSM 44701T), isolated from a smear-ripened cheese.</title>
        <authorList>
            <consortium name="US DOE Joint Genome Institute (JGI-PGF)"/>
            <person name="Walter F."/>
            <person name="Albersmeier A."/>
            <person name="Kalinowski J."/>
            <person name="Ruckert C."/>
        </authorList>
    </citation>
    <scope>NUCLEOTIDE SEQUENCE</scope>
    <source>
        <strain evidence="6">CGMCC 1.16067</strain>
    </source>
</reference>
<reference evidence="6" key="2">
    <citation type="submission" date="2020-09" db="EMBL/GenBank/DDBJ databases">
        <authorList>
            <person name="Sun Q."/>
            <person name="Zhou Y."/>
        </authorList>
    </citation>
    <scope>NUCLEOTIDE SEQUENCE</scope>
    <source>
        <strain evidence="6">CGMCC 1.16067</strain>
    </source>
</reference>
<protein>
    <submittedName>
        <fullName evidence="6">Periplasmic binding protein</fullName>
    </submittedName>
</protein>
<dbReference type="Pfam" id="PF01497">
    <property type="entry name" value="Peripla_BP_2"/>
    <property type="match status" value="1"/>
</dbReference>
<feature type="domain" description="Fe/B12 periplasmic-binding" evidence="5">
    <location>
        <begin position="64"/>
        <end position="339"/>
    </location>
</feature>
<dbReference type="RefSeq" id="WP_229660494.1">
    <property type="nucleotide sequence ID" value="NZ_BMKQ01000001.1"/>
</dbReference>
<evidence type="ECO:0000256" key="3">
    <source>
        <dbReference type="ARBA" id="ARBA00022448"/>
    </source>
</evidence>
<evidence type="ECO:0000256" key="4">
    <source>
        <dbReference type="ARBA" id="ARBA00022729"/>
    </source>
</evidence>
<dbReference type="PROSITE" id="PS50983">
    <property type="entry name" value="FE_B12_PBP"/>
    <property type="match status" value="1"/>
</dbReference>
<evidence type="ECO:0000259" key="5">
    <source>
        <dbReference type="PROSITE" id="PS50983"/>
    </source>
</evidence>
<evidence type="ECO:0000256" key="2">
    <source>
        <dbReference type="ARBA" id="ARBA00008814"/>
    </source>
</evidence>
<accession>A0A917EY17</accession>
<evidence type="ECO:0000256" key="1">
    <source>
        <dbReference type="ARBA" id="ARBA00004196"/>
    </source>
</evidence>
<dbReference type="PANTHER" id="PTHR30532:SF24">
    <property type="entry name" value="FERRIC ENTEROBACTIN-BINDING PERIPLASMIC PROTEIN FEPB"/>
    <property type="match status" value="1"/>
</dbReference>
<comment type="similarity">
    <text evidence="2">Belongs to the bacterial solute-binding protein 8 family.</text>
</comment>
<keyword evidence="7" id="KW-1185">Reference proteome</keyword>
<gene>
    <name evidence="6" type="ORF">GCM10011519_02870</name>
</gene>
<dbReference type="CDD" id="cd01146">
    <property type="entry name" value="FhuD"/>
    <property type="match status" value="1"/>
</dbReference>
<evidence type="ECO:0000313" key="7">
    <source>
        <dbReference type="Proteomes" id="UP000649179"/>
    </source>
</evidence>
<dbReference type="InterPro" id="IPR051313">
    <property type="entry name" value="Bact_iron-sidero_bind"/>
</dbReference>
<proteinExistence type="inferred from homology"/>
<dbReference type="Proteomes" id="UP000649179">
    <property type="component" value="Unassembled WGS sequence"/>
</dbReference>
<dbReference type="Gene3D" id="3.40.50.1980">
    <property type="entry name" value="Nitrogenase molybdenum iron protein domain"/>
    <property type="match status" value="2"/>
</dbReference>
<keyword evidence="3" id="KW-0813">Transport</keyword>
<comment type="subcellular location">
    <subcellularLocation>
        <location evidence="1">Cell envelope</location>
    </subcellularLocation>
</comment>
<dbReference type="SUPFAM" id="SSF53807">
    <property type="entry name" value="Helical backbone' metal receptor"/>
    <property type="match status" value="1"/>
</dbReference>
<dbReference type="InterPro" id="IPR002491">
    <property type="entry name" value="ABC_transptr_periplasmic_BD"/>
</dbReference>
<keyword evidence="4" id="KW-0732">Signal</keyword>
<dbReference type="GO" id="GO:1901678">
    <property type="term" value="P:iron coordination entity transport"/>
    <property type="evidence" value="ECO:0007669"/>
    <property type="project" value="UniProtKB-ARBA"/>
</dbReference>
<dbReference type="GO" id="GO:0030288">
    <property type="term" value="C:outer membrane-bounded periplasmic space"/>
    <property type="evidence" value="ECO:0007669"/>
    <property type="project" value="TreeGrafter"/>
</dbReference>
<dbReference type="EMBL" id="BMKQ01000001">
    <property type="protein sequence ID" value="GGF32851.1"/>
    <property type="molecule type" value="Genomic_DNA"/>
</dbReference>
<organism evidence="6 7">
    <name type="scientific">Marmoricola endophyticus</name>
    <dbReference type="NCBI Taxonomy" id="2040280"/>
    <lineage>
        <taxon>Bacteria</taxon>
        <taxon>Bacillati</taxon>
        <taxon>Actinomycetota</taxon>
        <taxon>Actinomycetes</taxon>
        <taxon>Propionibacteriales</taxon>
        <taxon>Nocardioidaceae</taxon>
        <taxon>Marmoricola</taxon>
    </lineage>
</organism>
<dbReference type="PANTHER" id="PTHR30532">
    <property type="entry name" value="IRON III DICITRATE-BINDING PERIPLASMIC PROTEIN"/>
    <property type="match status" value="1"/>
</dbReference>
<dbReference type="AlphaFoldDB" id="A0A917EY17"/>
<evidence type="ECO:0000313" key="6">
    <source>
        <dbReference type="EMBL" id="GGF32851.1"/>
    </source>
</evidence>
<name>A0A917EY17_9ACTN</name>